<dbReference type="GO" id="GO:0005829">
    <property type="term" value="C:cytosol"/>
    <property type="evidence" value="ECO:0007669"/>
    <property type="project" value="TreeGrafter"/>
</dbReference>
<dbReference type="GO" id="GO:0005634">
    <property type="term" value="C:nucleus"/>
    <property type="evidence" value="ECO:0007669"/>
    <property type="project" value="TreeGrafter"/>
</dbReference>
<dbReference type="PANTHER" id="PTHR24113">
    <property type="entry name" value="RAN GTPASE-ACTIVATING PROTEIN 1"/>
    <property type="match status" value="1"/>
</dbReference>
<feature type="region of interest" description="Disordered" evidence="4">
    <location>
        <begin position="248"/>
        <end position="279"/>
    </location>
</feature>
<accession>A0A7J7JA47</accession>
<protein>
    <submittedName>
        <fullName evidence="5">RANGAP1</fullName>
    </submittedName>
</protein>
<comment type="caution">
    <text evidence="5">The sequence shown here is derived from an EMBL/GenBank/DDBJ whole genome shotgun (WGS) entry which is preliminary data.</text>
</comment>
<keyword evidence="3" id="KW-0677">Repeat</keyword>
<keyword evidence="1" id="KW-0343">GTPase activation</keyword>
<dbReference type="PANTHER" id="PTHR24113:SF12">
    <property type="entry name" value="RAN GTPASE-ACTIVATING PROTEIN 1"/>
    <property type="match status" value="1"/>
</dbReference>
<dbReference type="SUPFAM" id="SSF52047">
    <property type="entry name" value="RNI-like"/>
    <property type="match status" value="1"/>
</dbReference>
<dbReference type="GO" id="GO:0005096">
    <property type="term" value="F:GTPase activator activity"/>
    <property type="evidence" value="ECO:0007669"/>
    <property type="project" value="UniProtKB-KW"/>
</dbReference>
<dbReference type="Gene3D" id="3.80.10.10">
    <property type="entry name" value="Ribonuclease Inhibitor"/>
    <property type="match status" value="1"/>
</dbReference>
<evidence type="ECO:0000256" key="3">
    <source>
        <dbReference type="ARBA" id="ARBA00022737"/>
    </source>
</evidence>
<reference evidence="5" key="1">
    <citation type="submission" date="2020-06" db="EMBL/GenBank/DDBJ databases">
        <title>Draft genome of Bugula neritina, a colonial animal packing powerful symbionts and potential medicines.</title>
        <authorList>
            <person name="Rayko M."/>
        </authorList>
    </citation>
    <scope>NUCLEOTIDE SEQUENCE [LARGE SCALE GENOMIC DNA]</scope>
    <source>
        <strain evidence="5">Kwan_BN1</strain>
    </source>
</reference>
<dbReference type="OrthoDB" id="184583at2759"/>
<keyword evidence="6" id="KW-1185">Reference proteome</keyword>
<evidence type="ECO:0000313" key="6">
    <source>
        <dbReference type="Proteomes" id="UP000593567"/>
    </source>
</evidence>
<dbReference type="InterPro" id="IPR032675">
    <property type="entry name" value="LRR_dom_sf"/>
</dbReference>
<evidence type="ECO:0000256" key="1">
    <source>
        <dbReference type="ARBA" id="ARBA00022468"/>
    </source>
</evidence>
<keyword evidence="2" id="KW-0433">Leucine-rich repeat</keyword>
<dbReference type="GO" id="GO:0006913">
    <property type="term" value="P:nucleocytoplasmic transport"/>
    <property type="evidence" value="ECO:0007669"/>
    <property type="project" value="TreeGrafter"/>
</dbReference>
<sequence length="290" mass="30839">MASGANLVELDLSDNAFGPIGVQGIADLLKHSCCFSLEELRLNNNGLGPNGGKMLAEVLESTYQSSKQAGKALALKVFVSGRGRLENEGSIALSEIFKKMGSLEFVSMPQNGINPPGITALAQAFALNTRLKHINLCDNTFTSVGARAMAKALPKLQELEILNLESCLIRTGGAKAIAKALDNSYPKLKEIMCNFNEINKAGAGAIAKTAALIPSLETLQLDGNCLGEEGQELVMTTLEAAGRTAIISGFDEDEGTEDEDEEEEEVEEEEVEADGSTQSKVDVVGYVIVR</sequence>
<dbReference type="GO" id="GO:0048471">
    <property type="term" value="C:perinuclear region of cytoplasm"/>
    <property type="evidence" value="ECO:0007669"/>
    <property type="project" value="TreeGrafter"/>
</dbReference>
<dbReference type="SMART" id="SM00368">
    <property type="entry name" value="LRR_RI"/>
    <property type="match status" value="6"/>
</dbReference>
<name>A0A7J7JA47_BUGNE</name>
<evidence type="ECO:0000256" key="4">
    <source>
        <dbReference type="SAM" id="MobiDB-lite"/>
    </source>
</evidence>
<dbReference type="AlphaFoldDB" id="A0A7J7JA47"/>
<dbReference type="InterPro" id="IPR001611">
    <property type="entry name" value="Leu-rich_rpt"/>
</dbReference>
<organism evidence="5 6">
    <name type="scientific">Bugula neritina</name>
    <name type="common">Brown bryozoan</name>
    <name type="synonym">Sertularia neritina</name>
    <dbReference type="NCBI Taxonomy" id="10212"/>
    <lineage>
        <taxon>Eukaryota</taxon>
        <taxon>Metazoa</taxon>
        <taxon>Spiralia</taxon>
        <taxon>Lophotrochozoa</taxon>
        <taxon>Bryozoa</taxon>
        <taxon>Gymnolaemata</taxon>
        <taxon>Cheilostomatida</taxon>
        <taxon>Flustrina</taxon>
        <taxon>Buguloidea</taxon>
        <taxon>Bugulidae</taxon>
        <taxon>Bugula</taxon>
    </lineage>
</organism>
<evidence type="ECO:0000256" key="2">
    <source>
        <dbReference type="ARBA" id="ARBA00022614"/>
    </source>
</evidence>
<dbReference type="CDD" id="cd00116">
    <property type="entry name" value="LRR_RI"/>
    <property type="match status" value="1"/>
</dbReference>
<gene>
    <name evidence="5" type="ORF">EB796_018583</name>
</gene>
<proteinExistence type="predicted"/>
<evidence type="ECO:0000313" key="5">
    <source>
        <dbReference type="EMBL" id="KAF6023109.1"/>
    </source>
</evidence>
<dbReference type="InterPro" id="IPR027038">
    <property type="entry name" value="RanGap"/>
</dbReference>
<dbReference type="Proteomes" id="UP000593567">
    <property type="component" value="Unassembled WGS sequence"/>
</dbReference>
<dbReference type="GO" id="GO:0031267">
    <property type="term" value="F:small GTPase binding"/>
    <property type="evidence" value="ECO:0007669"/>
    <property type="project" value="TreeGrafter"/>
</dbReference>
<feature type="compositionally biased region" description="Acidic residues" evidence="4">
    <location>
        <begin position="250"/>
        <end position="273"/>
    </location>
</feature>
<dbReference type="EMBL" id="VXIV02002761">
    <property type="protein sequence ID" value="KAF6023109.1"/>
    <property type="molecule type" value="Genomic_DNA"/>
</dbReference>
<dbReference type="Pfam" id="PF13516">
    <property type="entry name" value="LRR_6"/>
    <property type="match status" value="2"/>
</dbReference>